<dbReference type="EMBL" id="KV426150">
    <property type="protein sequence ID" value="KZV86616.1"/>
    <property type="molecule type" value="Genomic_DNA"/>
</dbReference>
<gene>
    <name evidence="8" type="ORF">EXIGLDRAFT_724554</name>
</gene>
<evidence type="ECO:0000256" key="2">
    <source>
        <dbReference type="ARBA" id="ARBA00022723"/>
    </source>
</evidence>
<proteinExistence type="predicted"/>
<dbReference type="PROSITE" id="PS51471">
    <property type="entry name" value="FE2OG_OXY"/>
    <property type="match status" value="1"/>
</dbReference>
<evidence type="ECO:0000256" key="5">
    <source>
        <dbReference type="ARBA" id="ARBA00023004"/>
    </source>
</evidence>
<dbReference type="GO" id="GO:0016705">
    <property type="term" value="F:oxidoreductase activity, acting on paired donors, with incorporation or reduction of molecular oxygen"/>
    <property type="evidence" value="ECO:0007669"/>
    <property type="project" value="InterPro"/>
</dbReference>
<keyword evidence="2" id="KW-0479">Metal-binding</keyword>
<dbReference type="InParanoid" id="A0A165ECR9"/>
<dbReference type="Pfam" id="PF13640">
    <property type="entry name" value="2OG-FeII_Oxy_3"/>
    <property type="match status" value="1"/>
</dbReference>
<evidence type="ECO:0000313" key="9">
    <source>
        <dbReference type="Proteomes" id="UP000077266"/>
    </source>
</evidence>
<dbReference type="Gene3D" id="2.60.120.620">
    <property type="entry name" value="q2cbj1_9rhob like domain"/>
    <property type="match status" value="1"/>
</dbReference>
<evidence type="ECO:0000256" key="1">
    <source>
        <dbReference type="ARBA" id="ARBA00001961"/>
    </source>
</evidence>
<dbReference type="InterPro" id="IPR005123">
    <property type="entry name" value="Oxoglu/Fe-dep_dioxygenase_dom"/>
</dbReference>
<evidence type="ECO:0000256" key="3">
    <source>
        <dbReference type="ARBA" id="ARBA00022964"/>
    </source>
</evidence>
<keyword evidence="9" id="KW-1185">Reference proteome</keyword>
<protein>
    <recommendedName>
        <fullName evidence="7">Fe2OG dioxygenase domain-containing protein</fullName>
    </recommendedName>
</protein>
<feature type="region of interest" description="Disordered" evidence="6">
    <location>
        <begin position="496"/>
        <end position="516"/>
    </location>
</feature>
<evidence type="ECO:0000313" key="8">
    <source>
        <dbReference type="EMBL" id="KZV86616.1"/>
    </source>
</evidence>
<dbReference type="STRING" id="1314781.A0A165ECR9"/>
<comment type="cofactor">
    <cofactor evidence="1">
        <name>L-ascorbate</name>
        <dbReference type="ChEBI" id="CHEBI:38290"/>
    </cofactor>
</comment>
<feature type="domain" description="Fe2OG dioxygenase" evidence="7">
    <location>
        <begin position="141"/>
        <end position="240"/>
    </location>
</feature>
<dbReference type="GO" id="GO:0051213">
    <property type="term" value="F:dioxygenase activity"/>
    <property type="evidence" value="ECO:0007669"/>
    <property type="project" value="UniProtKB-KW"/>
</dbReference>
<feature type="compositionally biased region" description="Acidic residues" evidence="6">
    <location>
        <begin position="501"/>
        <end position="516"/>
    </location>
</feature>
<accession>A0A165ECR9</accession>
<sequence>MDAYFVYADIANHLRSAAYRWDIDEKDQVATTLSFMFEKLQCRETAACLNGDLASVPLMLTAEETSCGTIGDTDVEALRALVAPSSFGRGEETVYDEDVRKGLEIRAAQMHFDLDHAVKEGSTVRDVFQSIAAQLQLSLFPAQPVKLVFYKLALYEAGGHFSAHRDSTHDDSHHGTLLIGCKARGEDPYQGGDFLVTTSNGEMPFRIDEKGWVAFYTDCEHTVKPVTSGTRMSLQFDVYLESDAVARPHTVSCVPARDVKEIDYDDEGESKAALEDSDDEVISLGNFSEPISDGADRRVMPFLLRSFVDKLVEVLRVSAQFIIPRDDEGRARKKRVRTSNHPQTIILPLRHLYRGRALVSQYLKGIDKLLVDMLEHSEDVSVSMHAVIRSKVRCDEDPAMNSESLGLASPDVTLYKTIKEPVTIVRRPTYDRKFIRSKPFIEHTGNEPQLGETQYLMGAMFISLKNRIVSTRTNAVEGETLSTASLEVETAGHIKEKVADAEEDLIPGEEGEDPKD</sequence>
<dbReference type="Proteomes" id="UP000077266">
    <property type="component" value="Unassembled WGS sequence"/>
</dbReference>
<keyword evidence="5" id="KW-0408">Iron</keyword>
<dbReference type="GO" id="GO:0031418">
    <property type="term" value="F:L-ascorbic acid binding"/>
    <property type="evidence" value="ECO:0007669"/>
    <property type="project" value="InterPro"/>
</dbReference>
<evidence type="ECO:0000256" key="6">
    <source>
        <dbReference type="SAM" id="MobiDB-lite"/>
    </source>
</evidence>
<dbReference type="PANTHER" id="PTHR33099:SF7">
    <property type="entry name" value="MYND-TYPE DOMAIN-CONTAINING PROTEIN"/>
    <property type="match status" value="1"/>
</dbReference>
<keyword evidence="4" id="KW-0560">Oxidoreductase</keyword>
<evidence type="ECO:0000256" key="4">
    <source>
        <dbReference type="ARBA" id="ARBA00023002"/>
    </source>
</evidence>
<reference evidence="8 9" key="1">
    <citation type="journal article" date="2016" name="Mol. Biol. Evol.">
        <title>Comparative Genomics of Early-Diverging Mushroom-Forming Fungi Provides Insights into the Origins of Lignocellulose Decay Capabilities.</title>
        <authorList>
            <person name="Nagy L.G."/>
            <person name="Riley R."/>
            <person name="Tritt A."/>
            <person name="Adam C."/>
            <person name="Daum C."/>
            <person name="Floudas D."/>
            <person name="Sun H."/>
            <person name="Yadav J.S."/>
            <person name="Pangilinan J."/>
            <person name="Larsson K.H."/>
            <person name="Matsuura K."/>
            <person name="Barry K."/>
            <person name="Labutti K."/>
            <person name="Kuo R."/>
            <person name="Ohm R.A."/>
            <person name="Bhattacharya S.S."/>
            <person name="Shirouzu T."/>
            <person name="Yoshinaga Y."/>
            <person name="Martin F.M."/>
            <person name="Grigoriev I.V."/>
            <person name="Hibbett D.S."/>
        </authorList>
    </citation>
    <scope>NUCLEOTIDE SEQUENCE [LARGE SCALE GENOMIC DNA]</scope>
    <source>
        <strain evidence="8 9">HHB12029</strain>
    </source>
</reference>
<dbReference type="InterPro" id="IPR006620">
    <property type="entry name" value="Pro_4_hyd_alph"/>
</dbReference>
<dbReference type="InterPro" id="IPR044862">
    <property type="entry name" value="Pro_4_hyd_alph_FE2OG_OXY"/>
</dbReference>
<dbReference type="GO" id="GO:0005506">
    <property type="term" value="F:iron ion binding"/>
    <property type="evidence" value="ECO:0007669"/>
    <property type="project" value="InterPro"/>
</dbReference>
<dbReference type="PANTHER" id="PTHR33099">
    <property type="entry name" value="FE2OG DIOXYGENASE DOMAIN-CONTAINING PROTEIN"/>
    <property type="match status" value="1"/>
</dbReference>
<organism evidence="8 9">
    <name type="scientific">Exidia glandulosa HHB12029</name>
    <dbReference type="NCBI Taxonomy" id="1314781"/>
    <lineage>
        <taxon>Eukaryota</taxon>
        <taxon>Fungi</taxon>
        <taxon>Dikarya</taxon>
        <taxon>Basidiomycota</taxon>
        <taxon>Agaricomycotina</taxon>
        <taxon>Agaricomycetes</taxon>
        <taxon>Auriculariales</taxon>
        <taxon>Exidiaceae</taxon>
        <taxon>Exidia</taxon>
    </lineage>
</organism>
<dbReference type="SMART" id="SM00702">
    <property type="entry name" value="P4Hc"/>
    <property type="match status" value="1"/>
</dbReference>
<name>A0A165ECR9_EXIGL</name>
<dbReference type="OrthoDB" id="27483at2759"/>
<dbReference type="AlphaFoldDB" id="A0A165ECR9"/>
<keyword evidence="3" id="KW-0223">Dioxygenase</keyword>
<evidence type="ECO:0000259" key="7">
    <source>
        <dbReference type="PROSITE" id="PS51471"/>
    </source>
</evidence>